<protein>
    <submittedName>
        <fullName evidence="2">Uncharacterized protein</fullName>
    </submittedName>
</protein>
<gene>
    <name evidence="2" type="ORF">BLA24064_04814</name>
</gene>
<dbReference type="AlphaFoldDB" id="A0A6P2NZT7"/>
<feature type="region of interest" description="Disordered" evidence="1">
    <location>
        <begin position="1"/>
        <end position="37"/>
    </location>
</feature>
<accession>A0A6P2NZT7</accession>
<evidence type="ECO:0000313" key="2">
    <source>
        <dbReference type="EMBL" id="VWC00956.1"/>
    </source>
</evidence>
<name>A0A6P2NZT7_9BURK</name>
<proteinExistence type="predicted"/>
<sequence>MRAAGCRRRPQASLDAKSHAAPHVEEPRAAPRVTGGK</sequence>
<reference evidence="2 3" key="1">
    <citation type="submission" date="2019-09" db="EMBL/GenBank/DDBJ databases">
        <authorList>
            <person name="Depoorter E."/>
        </authorList>
    </citation>
    <scope>NUCLEOTIDE SEQUENCE [LARGE SCALE GENOMIC DNA]</scope>
    <source>
        <strain evidence="2">LMG 24064</strain>
    </source>
</reference>
<dbReference type="Proteomes" id="UP000494222">
    <property type="component" value="Unassembled WGS sequence"/>
</dbReference>
<organism evidence="2 3">
    <name type="scientific">Burkholderia latens</name>
    <dbReference type="NCBI Taxonomy" id="488446"/>
    <lineage>
        <taxon>Bacteria</taxon>
        <taxon>Pseudomonadati</taxon>
        <taxon>Pseudomonadota</taxon>
        <taxon>Betaproteobacteria</taxon>
        <taxon>Burkholderiales</taxon>
        <taxon>Burkholderiaceae</taxon>
        <taxon>Burkholderia</taxon>
        <taxon>Burkholderia cepacia complex</taxon>
    </lineage>
</organism>
<feature type="compositionally biased region" description="Basic residues" evidence="1">
    <location>
        <begin position="1"/>
        <end position="10"/>
    </location>
</feature>
<evidence type="ECO:0000256" key="1">
    <source>
        <dbReference type="SAM" id="MobiDB-lite"/>
    </source>
</evidence>
<evidence type="ECO:0000313" key="3">
    <source>
        <dbReference type="Proteomes" id="UP000494222"/>
    </source>
</evidence>
<feature type="compositionally biased region" description="Basic and acidic residues" evidence="1">
    <location>
        <begin position="16"/>
        <end position="29"/>
    </location>
</feature>
<dbReference type="EMBL" id="CABVPL010000044">
    <property type="protein sequence ID" value="VWC00956.1"/>
    <property type="molecule type" value="Genomic_DNA"/>
</dbReference>